<evidence type="ECO:0000256" key="6">
    <source>
        <dbReference type="ARBA" id="ARBA00022801"/>
    </source>
</evidence>
<evidence type="ECO:0000256" key="4">
    <source>
        <dbReference type="ARBA" id="ARBA00022723"/>
    </source>
</evidence>
<dbReference type="GO" id="GO:0004519">
    <property type="term" value="F:endonuclease activity"/>
    <property type="evidence" value="ECO:0007669"/>
    <property type="project" value="UniProtKB-KW"/>
</dbReference>
<dbReference type="InterPro" id="IPR002036">
    <property type="entry name" value="YbeY"/>
</dbReference>
<protein>
    <submittedName>
        <fullName evidence="8">Unannotated protein</fullName>
    </submittedName>
</protein>
<dbReference type="GO" id="GO:0004222">
    <property type="term" value="F:metalloendopeptidase activity"/>
    <property type="evidence" value="ECO:0007669"/>
    <property type="project" value="InterPro"/>
</dbReference>
<accession>A0A6J7FBG3</accession>
<dbReference type="InterPro" id="IPR020549">
    <property type="entry name" value="YbeY_CS"/>
</dbReference>
<dbReference type="InterPro" id="IPR023091">
    <property type="entry name" value="MetalPrtase_cat_dom_sf_prd"/>
</dbReference>
<dbReference type="NCBIfam" id="TIGR00043">
    <property type="entry name" value="rRNA maturation RNase YbeY"/>
    <property type="match status" value="1"/>
</dbReference>
<evidence type="ECO:0000256" key="3">
    <source>
        <dbReference type="ARBA" id="ARBA00022722"/>
    </source>
</evidence>
<dbReference type="PROSITE" id="PS01306">
    <property type="entry name" value="UPF0054"/>
    <property type="match status" value="1"/>
</dbReference>
<keyword evidence="6" id="KW-0378">Hydrolase</keyword>
<comment type="cofactor">
    <cofactor evidence="1">
        <name>Zn(2+)</name>
        <dbReference type="ChEBI" id="CHEBI:29105"/>
    </cofactor>
</comment>
<dbReference type="PANTHER" id="PTHR46986">
    <property type="entry name" value="ENDORIBONUCLEASE YBEY, CHLOROPLASTIC"/>
    <property type="match status" value="1"/>
</dbReference>
<evidence type="ECO:0000256" key="5">
    <source>
        <dbReference type="ARBA" id="ARBA00022759"/>
    </source>
</evidence>
<dbReference type="PANTHER" id="PTHR46986:SF1">
    <property type="entry name" value="ENDORIBONUCLEASE YBEY, CHLOROPLASTIC"/>
    <property type="match status" value="1"/>
</dbReference>
<keyword evidence="7" id="KW-0862">Zinc</keyword>
<evidence type="ECO:0000313" key="8">
    <source>
        <dbReference type="EMBL" id="CAB4892746.1"/>
    </source>
</evidence>
<keyword evidence="4" id="KW-0479">Metal-binding</keyword>
<comment type="similarity">
    <text evidence="2">Belongs to the endoribonuclease YbeY family.</text>
</comment>
<sequence>MGGDVDPEVFCSDEQDVIEIDLMRWQNLAEGILAAEDIRGGTELSIIFVAEQDIAELNESFLGAKGPTDVLSFPIDAADLDLSPIGSGATRGPDRAPLDPSDLPMLLGDVVICPTVAASQAPTHAGTLDDELALLVVHGILHILGHDHAEPEETAVMRRRELELLEQLHWKGPAPAAFRQELPPS</sequence>
<dbReference type="Gene3D" id="3.40.390.30">
    <property type="entry name" value="Metalloproteases ('zincins'), catalytic domain"/>
    <property type="match status" value="1"/>
</dbReference>
<keyword evidence="5" id="KW-0255">Endonuclease</keyword>
<dbReference type="EMBL" id="CAFBLP010000121">
    <property type="protein sequence ID" value="CAB4892746.1"/>
    <property type="molecule type" value="Genomic_DNA"/>
</dbReference>
<name>A0A6J7FBG3_9ZZZZ</name>
<keyword evidence="3" id="KW-0540">Nuclease</keyword>
<proteinExistence type="inferred from homology"/>
<dbReference type="Pfam" id="PF02130">
    <property type="entry name" value="YbeY"/>
    <property type="match status" value="1"/>
</dbReference>
<organism evidence="8">
    <name type="scientific">freshwater metagenome</name>
    <dbReference type="NCBI Taxonomy" id="449393"/>
    <lineage>
        <taxon>unclassified sequences</taxon>
        <taxon>metagenomes</taxon>
        <taxon>ecological metagenomes</taxon>
    </lineage>
</organism>
<dbReference type="GO" id="GO:0046872">
    <property type="term" value="F:metal ion binding"/>
    <property type="evidence" value="ECO:0007669"/>
    <property type="project" value="UniProtKB-KW"/>
</dbReference>
<evidence type="ECO:0000256" key="2">
    <source>
        <dbReference type="ARBA" id="ARBA00010875"/>
    </source>
</evidence>
<dbReference type="GO" id="GO:0006364">
    <property type="term" value="P:rRNA processing"/>
    <property type="evidence" value="ECO:0007669"/>
    <property type="project" value="InterPro"/>
</dbReference>
<gene>
    <name evidence="8" type="ORF">UFOPK3376_02974</name>
</gene>
<evidence type="ECO:0000256" key="7">
    <source>
        <dbReference type="ARBA" id="ARBA00022833"/>
    </source>
</evidence>
<dbReference type="HAMAP" id="MF_00009">
    <property type="entry name" value="Endoribonucl_YbeY"/>
    <property type="match status" value="1"/>
</dbReference>
<reference evidence="8" key="1">
    <citation type="submission" date="2020-05" db="EMBL/GenBank/DDBJ databases">
        <authorList>
            <person name="Chiriac C."/>
            <person name="Salcher M."/>
            <person name="Ghai R."/>
            <person name="Kavagutti S V."/>
        </authorList>
    </citation>
    <scope>NUCLEOTIDE SEQUENCE</scope>
</reference>
<dbReference type="AlphaFoldDB" id="A0A6J7FBG3"/>
<evidence type="ECO:0000256" key="1">
    <source>
        <dbReference type="ARBA" id="ARBA00001947"/>
    </source>
</evidence>
<dbReference type="SUPFAM" id="SSF55486">
    <property type="entry name" value="Metalloproteases ('zincins'), catalytic domain"/>
    <property type="match status" value="1"/>
</dbReference>